<comment type="caution">
    <text evidence="1">The sequence shown here is derived from an EMBL/GenBank/DDBJ whole genome shotgun (WGS) entry which is preliminary data.</text>
</comment>
<sequence>MLSTSGKSEEMVRVHLESDRFNHPAWNPGLRTSGTRNSRAAKFVSKFGDL</sequence>
<gene>
    <name evidence="1" type="ORF">APHMUC_1351</name>
</gene>
<evidence type="ECO:0000313" key="1">
    <source>
        <dbReference type="EMBL" id="KJV64930.1"/>
    </source>
</evidence>
<dbReference type="AlphaFoldDB" id="A0A0F3NA39"/>
<accession>A0A0F3NA39</accession>
<proteinExistence type="predicted"/>
<protein>
    <submittedName>
        <fullName evidence="1">Ribosomal L31 family protein</fullName>
    </submittedName>
</protein>
<dbReference type="Proteomes" id="UP000033441">
    <property type="component" value="Unassembled WGS sequence"/>
</dbReference>
<dbReference type="EMBL" id="LANV01000001">
    <property type="protein sequence ID" value="KJV64930.1"/>
    <property type="molecule type" value="Genomic_DNA"/>
</dbReference>
<dbReference type="PATRIC" id="fig|1359152.3.peg.1410"/>
<name>A0A0F3NA39_ANAPH</name>
<reference evidence="1 2" key="1">
    <citation type="submission" date="2015-02" db="EMBL/GenBank/DDBJ databases">
        <title>Genome Sequencing of Rickettsiales.</title>
        <authorList>
            <person name="Daugherty S.C."/>
            <person name="Su Q."/>
            <person name="Abolude K."/>
            <person name="Beier-Sexton M."/>
            <person name="Carlyon J.A."/>
            <person name="Carter R."/>
            <person name="Day N.P."/>
            <person name="Dumler S.J."/>
            <person name="Dyachenko V."/>
            <person name="Godinez A."/>
            <person name="Kurtti T.J."/>
            <person name="Lichay M."/>
            <person name="Mullins K.E."/>
            <person name="Ott S."/>
            <person name="Pappas-Brown V."/>
            <person name="Paris D.H."/>
            <person name="Patel P."/>
            <person name="Richards A.L."/>
            <person name="Sadzewicz L."/>
            <person name="Sears K."/>
            <person name="Seidman D."/>
            <person name="Sengamalay N."/>
            <person name="Stenos J."/>
            <person name="Tallon L.J."/>
            <person name="Vincent G."/>
            <person name="Fraser C.M."/>
            <person name="Munderloh U."/>
            <person name="Dunning-Hotopp J.C."/>
        </authorList>
    </citation>
    <scope>NUCLEOTIDE SEQUENCE [LARGE SCALE GENOMIC DNA]</scope>
    <source>
        <strain evidence="1 2">ApMUC09</strain>
    </source>
</reference>
<evidence type="ECO:0000313" key="2">
    <source>
        <dbReference type="Proteomes" id="UP000033441"/>
    </source>
</evidence>
<organism evidence="1 2">
    <name type="scientific">Anaplasma phagocytophilum str. ApMUC09</name>
    <dbReference type="NCBI Taxonomy" id="1359152"/>
    <lineage>
        <taxon>Bacteria</taxon>
        <taxon>Pseudomonadati</taxon>
        <taxon>Pseudomonadota</taxon>
        <taxon>Alphaproteobacteria</taxon>
        <taxon>Rickettsiales</taxon>
        <taxon>Anaplasmataceae</taxon>
        <taxon>Anaplasma</taxon>
        <taxon>phagocytophilum group</taxon>
    </lineage>
</organism>